<evidence type="ECO:0000256" key="1">
    <source>
        <dbReference type="ARBA" id="ARBA00004173"/>
    </source>
</evidence>
<evidence type="ECO:0000256" key="11">
    <source>
        <dbReference type="SAM" id="MobiDB-lite"/>
    </source>
</evidence>
<evidence type="ECO:0000259" key="13">
    <source>
        <dbReference type="Pfam" id="PF02911"/>
    </source>
</evidence>
<dbReference type="InterPro" id="IPR036477">
    <property type="entry name" value="Formyl_transf_N_sf"/>
</dbReference>
<name>A0AB34HHY7_ESCRO</name>
<dbReference type="EC" id="2.1.2.9" evidence="3"/>
<comment type="catalytic activity">
    <reaction evidence="9">
        <text>L-methionyl-tRNA(fMet) + (6R)-10-formyltetrahydrofolate = N-formyl-L-methionyl-tRNA(fMet) + (6S)-5,6,7,8-tetrahydrofolate + H(+)</text>
        <dbReference type="Rhea" id="RHEA:24380"/>
        <dbReference type="Rhea" id="RHEA-COMP:9952"/>
        <dbReference type="Rhea" id="RHEA-COMP:9953"/>
        <dbReference type="ChEBI" id="CHEBI:15378"/>
        <dbReference type="ChEBI" id="CHEBI:57453"/>
        <dbReference type="ChEBI" id="CHEBI:78530"/>
        <dbReference type="ChEBI" id="CHEBI:78844"/>
        <dbReference type="ChEBI" id="CHEBI:195366"/>
        <dbReference type="EC" id="2.1.2.9"/>
    </reaction>
    <physiologicalReaction direction="left-to-right" evidence="9">
        <dbReference type="Rhea" id="RHEA:24381"/>
    </physiologicalReaction>
</comment>
<evidence type="ECO:0000256" key="7">
    <source>
        <dbReference type="ARBA" id="ARBA00022946"/>
    </source>
</evidence>
<sequence length="475" mass="51916">MRVLVRCCWGPLPGGGGGCAGRRQSPQWRSLVGLSGSSGGEDGRGARVREKPPWRVLFFGTDQFARETLRALHAARYRGQGLGGPGVEDAAVEPLRSASRVWTPSRGKQLRRRGVGPDLGVSGRPEGAPPPLGQPLGACLVPENKGEELIENLEVVTVPSPSPKRLPVKQYAVQSQLPVYEWPDVGSGEYDVGVVASFGRLLSEALILKFPYGVLNVHPSCLPRWRGPAPIIHTVLHGDTVAGVTIMQIRPKRFDVGPILKQETVPVPPKSTTKDLEAVLSRLGASMLISVLKNLPGSLNNGRQQPAEGVTHAPKISAATSCIKWEEQTSEQIFRLHRAIGNICSDDKVKMSFTSSRTRRIPLQTLWVNSTIKLLDLVEVNSSVLTDAKLTGQAVIPGSVIYHKQSQILLVCCKDGWIGVRSVMLKKTLTATDFYNGYLHPWYQKNSQAQPSQCRFQTLRLPLKKNQKKKIVAVQ</sequence>
<dbReference type="InterPro" id="IPR041711">
    <property type="entry name" value="Met-tRNA-FMT_N"/>
</dbReference>
<feature type="region of interest" description="Disordered" evidence="11">
    <location>
        <begin position="101"/>
        <end position="134"/>
    </location>
</feature>
<keyword evidence="15" id="KW-1185">Reference proteome</keyword>
<dbReference type="InterPro" id="IPR005794">
    <property type="entry name" value="Fmt"/>
</dbReference>
<evidence type="ECO:0000256" key="3">
    <source>
        <dbReference type="ARBA" id="ARBA00012261"/>
    </source>
</evidence>
<evidence type="ECO:0000313" key="14">
    <source>
        <dbReference type="EMBL" id="KAJ8790380.1"/>
    </source>
</evidence>
<evidence type="ECO:0000256" key="5">
    <source>
        <dbReference type="ARBA" id="ARBA00022679"/>
    </source>
</evidence>
<evidence type="ECO:0000256" key="2">
    <source>
        <dbReference type="ARBA" id="ARBA00010699"/>
    </source>
</evidence>
<dbReference type="Gene3D" id="3.40.50.12230">
    <property type="match status" value="1"/>
</dbReference>
<protein>
    <recommendedName>
        <fullName evidence="4">Methionyl-tRNA formyltransferase, mitochondrial</fullName>
        <ecNumber evidence="3">2.1.2.9</ecNumber>
    </recommendedName>
</protein>
<dbReference type="FunFam" id="3.40.50.12230:FF:000003">
    <property type="entry name" value="methionyl-tRNA formyltransferase, mitochondrial"/>
    <property type="match status" value="1"/>
</dbReference>
<dbReference type="NCBIfam" id="TIGR00460">
    <property type="entry name" value="fmt"/>
    <property type="match status" value="1"/>
</dbReference>
<dbReference type="CDD" id="cd08646">
    <property type="entry name" value="FMT_core_Met-tRNA-FMT_N"/>
    <property type="match status" value="1"/>
</dbReference>
<evidence type="ECO:0000256" key="8">
    <source>
        <dbReference type="ARBA" id="ARBA00023128"/>
    </source>
</evidence>
<evidence type="ECO:0000256" key="6">
    <source>
        <dbReference type="ARBA" id="ARBA00022917"/>
    </source>
</evidence>
<organism evidence="14 15">
    <name type="scientific">Eschrichtius robustus</name>
    <name type="common">California gray whale</name>
    <name type="synonym">Eschrichtius gibbosus</name>
    <dbReference type="NCBI Taxonomy" id="9764"/>
    <lineage>
        <taxon>Eukaryota</taxon>
        <taxon>Metazoa</taxon>
        <taxon>Chordata</taxon>
        <taxon>Craniata</taxon>
        <taxon>Vertebrata</taxon>
        <taxon>Euteleostomi</taxon>
        <taxon>Mammalia</taxon>
        <taxon>Eutheria</taxon>
        <taxon>Laurasiatheria</taxon>
        <taxon>Artiodactyla</taxon>
        <taxon>Whippomorpha</taxon>
        <taxon>Cetacea</taxon>
        <taxon>Mysticeti</taxon>
        <taxon>Eschrichtiidae</taxon>
        <taxon>Eschrichtius</taxon>
    </lineage>
</organism>
<reference evidence="14 15" key="1">
    <citation type="submission" date="2022-11" db="EMBL/GenBank/DDBJ databases">
        <title>Whole genome sequence of Eschrichtius robustus ER-17-0199.</title>
        <authorList>
            <person name="Bruniche-Olsen A."/>
            <person name="Black A.N."/>
            <person name="Fields C.J."/>
            <person name="Walden K."/>
            <person name="Dewoody J.A."/>
        </authorList>
    </citation>
    <scope>NUCLEOTIDE SEQUENCE [LARGE SCALE GENOMIC DNA]</scope>
    <source>
        <strain evidence="14">ER-17-0199</strain>
        <tissue evidence="14">Blubber</tissue>
    </source>
</reference>
<accession>A0AB34HHY7</accession>
<dbReference type="GO" id="GO:0005739">
    <property type="term" value="C:mitochondrion"/>
    <property type="evidence" value="ECO:0007669"/>
    <property type="project" value="UniProtKB-SubCell"/>
</dbReference>
<comment type="subcellular location">
    <subcellularLocation>
        <location evidence="1">Mitochondrion</location>
    </subcellularLocation>
</comment>
<evidence type="ECO:0000256" key="10">
    <source>
        <dbReference type="ARBA" id="ARBA00057846"/>
    </source>
</evidence>
<evidence type="ECO:0000256" key="4">
    <source>
        <dbReference type="ARBA" id="ARBA00014185"/>
    </source>
</evidence>
<proteinExistence type="inferred from homology"/>
<dbReference type="Pfam" id="PF02911">
    <property type="entry name" value="Formyl_trans_C"/>
    <property type="match status" value="1"/>
</dbReference>
<dbReference type="PROSITE" id="PS51257">
    <property type="entry name" value="PROKAR_LIPOPROTEIN"/>
    <property type="match status" value="1"/>
</dbReference>
<dbReference type="InterPro" id="IPR002376">
    <property type="entry name" value="Formyl_transf_N"/>
</dbReference>
<feature type="domain" description="Formyl transferase C-terminal" evidence="13">
    <location>
        <begin position="315"/>
        <end position="438"/>
    </location>
</feature>
<evidence type="ECO:0000256" key="9">
    <source>
        <dbReference type="ARBA" id="ARBA00052555"/>
    </source>
</evidence>
<keyword evidence="6" id="KW-0648">Protein biosynthesis</keyword>
<dbReference type="GO" id="GO:0004479">
    <property type="term" value="F:methionyl-tRNA formyltransferase activity"/>
    <property type="evidence" value="ECO:0007669"/>
    <property type="project" value="UniProtKB-EC"/>
</dbReference>
<dbReference type="Pfam" id="PF00551">
    <property type="entry name" value="Formyl_trans_N"/>
    <property type="match status" value="1"/>
</dbReference>
<evidence type="ECO:0000259" key="12">
    <source>
        <dbReference type="Pfam" id="PF00551"/>
    </source>
</evidence>
<gene>
    <name evidence="14" type="ORF">J1605_021457</name>
</gene>
<dbReference type="PANTHER" id="PTHR11138:SF5">
    <property type="entry name" value="METHIONYL-TRNA FORMYLTRANSFERASE, MITOCHONDRIAL"/>
    <property type="match status" value="1"/>
</dbReference>
<keyword evidence="5" id="KW-0808">Transferase</keyword>
<dbReference type="InterPro" id="IPR005793">
    <property type="entry name" value="Formyl_trans_C"/>
</dbReference>
<comment type="function">
    <text evidence="10">Methionyl-tRNA formyltransferase that formylates methionyl-tRNA in mitochondria and is crucial for translation initiation.</text>
</comment>
<dbReference type="EMBL" id="JAIQCJ010001357">
    <property type="protein sequence ID" value="KAJ8790380.1"/>
    <property type="molecule type" value="Genomic_DNA"/>
</dbReference>
<evidence type="ECO:0000313" key="15">
    <source>
        <dbReference type="Proteomes" id="UP001159641"/>
    </source>
</evidence>
<keyword evidence="8" id="KW-0496">Mitochondrion</keyword>
<keyword evidence="7" id="KW-0809">Transit peptide</keyword>
<dbReference type="PANTHER" id="PTHR11138">
    <property type="entry name" value="METHIONYL-TRNA FORMYLTRANSFERASE"/>
    <property type="match status" value="1"/>
</dbReference>
<comment type="similarity">
    <text evidence="2">Belongs to the Fmt family.</text>
</comment>
<dbReference type="Proteomes" id="UP001159641">
    <property type="component" value="Unassembled WGS sequence"/>
</dbReference>
<dbReference type="AlphaFoldDB" id="A0AB34HHY7"/>
<comment type="caution">
    <text evidence="14">The sequence shown here is derived from an EMBL/GenBank/DDBJ whole genome shotgun (WGS) entry which is preliminary data.</text>
</comment>
<feature type="domain" description="Formyl transferase N-terminal" evidence="12">
    <location>
        <begin position="190"/>
        <end position="292"/>
    </location>
</feature>
<dbReference type="SUPFAM" id="SSF53328">
    <property type="entry name" value="Formyltransferase"/>
    <property type="match status" value="1"/>
</dbReference>